<dbReference type="STRING" id="1079994.SAMN04488565_1353"/>
<organism evidence="2 3">
    <name type="scientific">Leucobacter chromiiresistens</name>
    <dbReference type="NCBI Taxonomy" id="1079994"/>
    <lineage>
        <taxon>Bacteria</taxon>
        <taxon>Bacillati</taxon>
        <taxon>Actinomycetota</taxon>
        <taxon>Actinomycetes</taxon>
        <taxon>Micrococcales</taxon>
        <taxon>Microbacteriaceae</taxon>
        <taxon>Leucobacter</taxon>
    </lineage>
</organism>
<feature type="compositionally biased region" description="Basic and acidic residues" evidence="1">
    <location>
        <begin position="1"/>
        <end position="21"/>
    </location>
</feature>
<reference evidence="2 3" key="1">
    <citation type="submission" date="2016-10" db="EMBL/GenBank/DDBJ databases">
        <authorList>
            <person name="de Groot N.N."/>
        </authorList>
    </citation>
    <scope>NUCLEOTIDE SEQUENCE [LARGE SCALE GENOMIC DNA]</scope>
    <source>
        <strain evidence="2 3">DSM 22788</strain>
    </source>
</reference>
<dbReference type="RefSeq" id="WP_010154826.1">
    <property type="nucleotide sequence ID" value="NZ_FNKB01000001.1"/>
</dbReference>
<proteinExistence type="predicted"/>
<evidence type="ECO:0000313" key="3">
    <source>
        <dbReference type="Proteomes" id="UP000182690"/>
    </source>
</evidence>
<dbReference type="AlphaFoldDB" id="A0A1H0Z0L8"/>
<evidence type="ECO:0000256" key="1">
    <source>
        <dbReference type="SAM" id="MobiDB-lite"/>
    </source>
</evidence>
<feature type="region of interest" description="Disordered" evidence="1">
    <location>
        <begin position="1"/>
        <end position="24"/>
    </location>
</feature>
<gene>
    <name evidence="2" type="ORF">SAMN04488565_1353</name>
</gene>
<dbReference type="EMBL" id="FNKB01000001">
    <property type="protein sequence ID" value="SDQ21002.1"/>
    <property type="molecule type" value="Genomic_DNA"/>
</dbReference>
<name>A0A1H0Z0L8_9MICO</name>
<evidence type="ECO:0000313" key="2">
    <source>
        <dbReference type="EMBL" id="SDQ21002.1"/>
    </source>
</evidence>
<accession>A0A1H0Z0L8</accession>
<protein>
    <submittedName>
        <fullName evidence="2">Uncharacterized protein</fullName>
    </submittedName>
</protein>
<dbReference type="OrthoDB" id="5125441at2"/>
<dbReference type="Proteomes" id="UP000182690">
    <property type="component" value="Unassembled WGS sequence"/>
</dbReference>
<sequence>MGETDRSESEHRDTAAHERARGAVGAEAEVDGLVSRIELIESQPLPQRAAQFEQLHDELLAELQRGDHGGA</sequence>